<feature type="transmembrane region" description="Helical" evidence="2">
    <location>
        <begin position="110"/>
        <end position="128"/>
    </location>
</feature>
<feature type="compositionally biased region" description="Acidic residues" evidence="1">
    <location>
        <begin position="11"/>
        <end position="21"/>
    </location>
</feature>
<keyword evidence="2" id="KW-1133">Transmembrane helix</keyword>
<evidence type="ECO:0000313" key="3">
    <source>
        <dbReference type="EMBL" id="MDQ0365968.1"/>
    </source>
</evidence>
<gene>
    <name evidence="3" type="ORF">J2S42_002637</name>
</gene>
<dbReference type="Proteomes" id="UP001240236">
    <property type="component" value="Unassembled WGS sequence"/>
</dbReference>
<proteinExistence type="predicted"/>
<comment type="caution">
    <text evidence="3">The sequence shown here is derived from an EMBL/GenBank/DDBJ whole genome shotgun (WGS) entry which is preliminary data.</text>
</comment>
<dbReference type="RefSeq" id="WP_307238946.1">
    <property type="nucleotide sequence ID" value="NZ_JAUSUZ010000001.1"/>
</dbReference>
<evidence type="ECO:0000313" key="4">
    <source>
        <dbReference type="Proteomes" id="UP001240236"/>
    </source>
</evidence>
<keyword evidence="2" id="KW-0812">Transmembrane</keyword>
<dbReference type="EMBL" id="JAUSUZ010000001">
    <property type="protein sequence ID" value="MDQ0365968.1"/>
    <property type="molecule type" value="Genomic_DNA"/>
</dbReference>
<dbReference type="Pfam" id="PF11241">
    <property type="entry name" value="DUF3043"/>
    <property type="match status" value="1"/>
</dbReference>
<organism evidence="3 4">
    <name type="scientific">Catenuloplanes indicus</name>
    <dbReference type="NCBI Taxonomy" id="137267"/>
    <lineage>
        <taxon>Bacteria</taxon>
        <taxon>Bacillati</taxon>
        <taxon>Actinomycetota</taxon>
        <taxon>Actinomycetes</taxon>
        <taxon>Micromonosporales</taxon>
        <taxon>Micromonosporaceae</taxon>
        <taxon>Catenuloplanes</taxon>
    </lineage>
</organism>
<protein>
    <recommendedName>
        <fullName evidence="5">DUF3043 domain-containing protein</fullName>
    </recommendedName>
</protein>
<reference evidence="3 4" key="1">
    <citation type="submission" date="2023-07" db="EMBL/GenBank/DDBJ databases">
        <title>Sequencing the genomes of 1000 actinobacteria strains.</title>
        <authorList>
            <person name="Klenk H.-P."/>
        </authorList>
    </citation>
    <scope>NUCLEOTIDE SEQUENCE [LARGE SCALE GENOMIC DNA]</scope>
    <source>
        <strain evidence="3 4">DSM 44709</strain>
    </source>
</reference>
<feature type="compositionally biased region" description="Basic and acidic residues" evidence="1">
    <location>
        <begin position="67"/>
        <end position="97"/>
    </location>
</feature>
<dbReference type="AlphaFoldDB" id="A0AAE3VXD6"/>
<evidence type="ECO:0000256" key="1">
    <source>
        <dbReference type="SAM" id="MobiDB-lite"/>
    </source>
</evidence>
<name>A0AAE3VXD6_9ACTN</name>
<evidence type="ECO:0000256" key="2">
    <source>
        <dbReference type="SAM" id="Phobius"/>
    </source>
</evidence>
<keyword evidence="2" id="KW-0472">Membrane</keyword>
<feature type="transmembrane region" description="Helical" evidence="2">
    <location>
        <begin position="134"/>
        <end position="155"/>
    </location>
</feature>
<feature type="region of interest" description="Disordered" evidence="1">
    <location>
        <begin position="1"/>
        <end position="97"/>
    </location>
</feature>
<dbReference type="InterPro" id="IPR021403">
    <property type="entry name" value="DUF3043"/>
</dbReference>
<sequence length="203" mass="22815">MPLFRRKSADLVEDQVSEVETPEGVTTATRGHTPSKRELGVTTPKRPSTQRRPGGAAVVSKTPLTKQEAKEQRRLARQRESERFRREGGPRDRGPERQLVRNIIDSRRTVGSFFLGGAFVVLIGASVPDTRVQAIANILWLALALAVIVDSFLISRRIRKLVQERFPKTSERMGSLYFYGISRSLSFRRMRVPTPAIGVGDKF</sequence>
<evidence type="ECO:0008006" key="5">
    <source>
        <dbReference type="Google" id="ProtNLM"/>
    </source>
</evidence>
<keyword evidence="4" id="KW-1185">Reference proteome</keyword>
<accession>A0AAE3VXD6</accession>